<keyword evidence="5 15" id="KW-0732">Signal</keyword>
<dbReference type="InterPro" id="IPR024788">
    <property type="entry name" value="Malectin-like_Carb-bd_dom"/>
</dbReference>
<dbReference type="CDD" id="cd14066">
    <property type="entry name" value="STKc_IRAK"/>
    <property type="match status" value="1"/>
</dbReference>
<evidence type="ECO:0000256" key="4">
    <source>
        <dbReference type="ARBA" id="ARBA00022692"/>
    </source>
</evidence>
<keyword evidence="18" id="KW-1185">Reference proteome</keyword>
<evidence type="ECO:0000259" key="16">
    <source>
        <dbReference type="PROSITE" id="PS50011"/>
    </source>
</evidence>
<reference evidence="17 18" key="1">
    <citation type="submission" date="2021-07" db="EMBL/GenBank/DDBJ databases">
        <title>The Aristolochia fimbriata genome: insights into angiosperm evolution, floral development and chemical biosynthesis.</title>
        <authorList>
            <person name="Jiao Y."/>
        </authorList>
    </citation>
    <scope>NUCLEOTIDE SEQUENCE [LARGE SCALE GENOMIC DNA]</scope>
    <source>
        <strain evidence="17">IBCAS-2021</strain>
        <tissue evidence="17">Leaf</tissue>
    </source>
</reference>
<dbReference type="InterPro" id="IPR017441">
    <property type="entry name" value="Protein_kinase_ATP_BS"/>
</dbReference>
<evidence type="ECO:0000256" key="2">
    <source>
        <dbReference type="ARBA" id="ARBA00022527"/>
    </source>
</evidence>
<dbReference type="Proteomes" id="UP000825729">
    <property type="component" value="Unassembled WGS sequence"/>
</dbReference>
<dbReference type="GO" id="GO:0005524">
    <property type="term" value="F:ATP binding"/>
    <property type="evidence" value="ECO:0007669"/>
    <property type="project" value="UniProtKB-UniRule"/>
</dbReference>
<feature type="signal peptide" evidence="15">
    <location>
        <begin position="1"/>
        <end position="26"/>
    </location>
</feature>
<evidence type="ECO:0000256" key="12">
    <source>
        <dbReference type="PROSITE-ProRule" id="PRU10141"/>
    </source>
</evidence>
<feature type="chain" id="PRO_5043641882" description="Protein kinase domain-containing protein" evidence="15">
    <location>
        <begin position="27"/>
        <end position="855"/>
    </location>
</feature>
<evidence type="ECO:0000313" key="18">
    <source>
        <dbReference type="Proteomes" id="UP000825729"/>
    </source>
</evidence>
<keyword evidence="8 12" id="KW-0067">ATP-binding</keyword>
<keyword evidence="10 14" id="KW-0472">Membrane</keyword>
<keyword evidence="9 14" id="KW-1133">Transmembrane helix</keyword>
<dbReference type="Gene3D" id="1.10.510.10">
    <property type="entry name" value="Transferase(Phosphotransferase) domain 1"/>
    <property type="match status" value="1"/>
</dbReference>
<evidence type="ECO:0000256" key="10">
    <source>
        <dbReference type="ARBA" id="ARBA00023136"/>
    </source>
</evidence>
<dbReference type="EMBL" id="JAINDJ010000003">
    <property type="protein sequence ID" value="KAG9452684.1"/>
    <property type="molecule type" value="Genomic_DNA"/>
</dbReference>
<dbReference type="Pfam" id="PF12819">
    <property type="entry name" value="Malectin_like"/>
    <property type="match status" value="1"/>
</dbReference>
<evidence type="ECO:0000256" key="8">
    <source>
        <dbReference type="ARBA" id="ARBA00022840"/>
    </source>
</evidence>
<evidence type="ECO:0000256" key="13">
    <source>
        <dbReference type="SAM" id="MobiDB-lite"/>
    </source>
</evidence>
<dbReference type="Gene3D" id="2.60.120.430">
    <property type="entry name" value="Galactose-binding lectin"/>
    <property type="match status" value="2"/>
</dbReference>
<dbReference type="PROSITE" id="PS50011">
    <property type="entry name" value="PROTEIN_KINASE_DOM"/>
    <property type="match status" value="1"/>
</dbReference>
<dbReference type="PROSITE" id="PS00108">
    <property type="entry name" value="PROTEIN_KINASE_ST"/>
    <property type="match status" value="1"/>
</dbReference>
<sequence length="855" mass="94576">MANLSPLFLLLCSLLLLLQSLLFSSASDDFRVDCGSTGSTITENRLFMGDSDAGGGVSLSSTSAQSFEDDNPPAELPPPYRTARIFEKSSSYRFEIKEKGTHIVRIHFFAFSSENYKSFRSFSSMNYDLSSAVFDVSALGSPLLKDFSVEKGKQVVKEFIIHMNSEETFDLAFAPSEKDNSPYPFAFVNAIEVLSASANFIPGSVPYPTSGGLKQFDKMSEKSLEIVLRVNVGGPNITSANDTQGRNWIPDDEFLLVDDSGMPFKFNGTINYLSRPGLSSREIAPDGVYNTARQMPNLNLQRQVFNITWIFGVDLNRPYFIRLHFCDIVSKLPGDLIFNVFVNGHVAEQNLQPGKVTNQVLAAPFYRDFIADANADGSVHVSVGVSYMASTPSKSNGILNGVEIMGVIERRRNHSNSTKKKLLVLIPCIVGGSLCIALLALALMVFVKRRKQQTPKKIKGSTTWKWSISSPFRWTSHSPAPSRDNGSSTTNRHLCLHIPFAELKQATNNFNEKSCIGVGGFGKVYKGVMRDGTKVAVKRSMPGSNQGLREFQAEIIILSQIQHKHLVSLVGYCEEESEMILVYEFVEKGPLKKHLYGPDCVCTLSWEQRLEICIGAARGLHYLHTGSSQAIIHRDVKSSNILLDEDNLAKVADFGLSKFGPTFSQTHVSTAVKGSFGYLDPEYFKLHRLTEKSDVYSFGVVLLEVLCARPVIDSTLSNDTNSLAEWALKWQRKGMTETIVDPGIKDQVNPNSLRKFGETAARCLADHGADRPTMGEVLWNLEYVLQLQRTAIQREPHENSNTDDAAAAPVIIEMPNVRRAPPPTTVSDAAEQASDETSEFSTRLVFSQLVTNEGR</sequence>
<gene>
    <name evidence="17" type="ORF">H6P81_005588</name>
</gene>
<protein>
    <recommendedName>
        <fullName evidence="16">Protein kinase domain-containing protein</fullName>
    </recommendedName>
</protein>
<dbReference type="AlphaFoldDB" id="A0AAV7EVL3"/>
<keyword evidence="4 14" id="KW-0812">Transmembrane</keyword>
<comment type="subcellular location">
    <subcellularLocation>
        <location evidence="1">Membrane</location>
        <topology evidence="1">Single-pass type I membrane protein</topology>
    </subcellularLocation>
</comment>
<evidence type="ECO:0000256" key="5">
    <source>
        <dbReference type="ARBA" id="ARBA00022729"/>
    </source>
</evidence>
<dbReference type="InterPro" id="IPR000719">
    <property type="entry name" value="Prot_kinase_dom"/>
</dbReference>
<accession>A0AAV7EVL3</accession>
<dbReference type="FunFam" id="3.30.200.20:FF:000039">
    <property type="entry name" value="receptor-like protein kinase FERONIA"/>
    <property type="match status" value="1"/>
</dbReference>
<name>A0AAV7EVL3_ARIFI</name>
<evidence type="ECO:0000256" key="3">
    <source>
        <dbReference type="ARBA" id="ARBA00022679"/>
    </source>
</evidence>
<dbReference type="PANTHER" id="PTHR45631">
    <property type="entry name" value="OS07G0107800 PROTEIN-RELATED"/>
    <property type="match status" value="1"/>
</dbReference>
<dbReference type="SMART" id="SM00220">
    <property type="entry name" value="S_TKc"/>
    <property type="match status" value="1"/>
</dbReference>
<keyword evidence="3" id="KW-0808">Transferase</keyword>
<evidence type="ECO:0000256" key="7">
    <source>
        <dbReference type="ARBA" id="ARBA00022777"/>
    </source>
</evidence>
<keyword evidence="11" id="KW-0325">Glycoprotein</keyword>
<dbReference type="PANTHER" id="PTHR45631:SF68">
    <property type="entry name" value="REPEAT FAMILY PROTEIN, PUTATIVE, EXPRESSED-RELATED"/>
    <property type="match status" value="1"/>
</dbReference>
<dbReference type="InterPro" id="IPR001245">
    <property type="entry name" value="Ser-Thr/Tyr_kinase_cat_dom"/>
</dbReference>
<dbReference type="Gene3D" id="3.30.200.20">
    <property type="entry name" value="Phosphorylase Kinase, domain 1"/>
    <property type="match status" value="1"/>
</dbReference>
<evidence type="ECO:0000256" key="1">
    <source>
        <dbReference type="ARBA" id="ARBA00004479"/>
    </source>
</evidence>
<evidence type="ECO:0000256" key="6">
    <source>
        <dbReference type="ARBA" id="ARBA00022741"/>
    </source>
</evidence>
<comment type="caution">
    <text evidence="17">The sequence shown here is derived from an EMBL/GenBank/DDBJ whole genome shotgun (WGS) entry which is preliminary data.</text>
</comment>
<dbReference type="InterPro" id="IPR011009">
    <property type="entry name" value="Kinase-like_dom_sf"/>
</dbReference>
<evidence type="ECO:0000256" key="11">
    <source>
        <dbReference type="ARBA" id="ARBA00023180"/>
    </source>
</evidence>
<dbReference type="GO" id="GO:0016020">
    <property type="term" value="C:membrane"/>
    <property type="evidence" value="ECO:0007669"/>
    <property type="project" value="UniProtKB-SubCell"/>
</dbReference>
<keyword evidence="7" id="KW-0418">Kinase</keyword>
<keyword evidence="6 12" id="KW-0547">Nucleotide-binding</keyword>
<feature type="region of interest" description="Disordered" evidence="13">
    <location>
        <begin position="815"/>
        <end position="840"/>
    </location>
</feature>
<organism evidence="17 18">
    <name type="scientific">Aristolochia fimbriata</name>
    <name type="common">White veined hardy Dutchman's pipe vine</name>
    <dbReference type="NCBI Taxonomy" id="158543"/>
    <lineage>
        <taxon>Eukaryota</taxon>
        <taxon>Viridiplantae</taxon>
        <taxon>Streptophyta</taxon>
        <taxon>Embryophyta</taxon>
        <taxon>Tracheophyta</taxon>
        <taxon>Spermatophyta</taxon>
        <taxon>Magnoliopsida</taxon>
        <taxon>Magnoliidae</taxon>
        <taxon>Piperales</taxon>
        <taxon>Aristolochiaceae</taxon>
        <taxon>Aristolochia</taxon>
    </lineage>
</organism>
<evidence type="ECO:0000256" key="9">
    <source>
        <dbReference type="ARBA" id="ARBA00022989"/>
    </source>
</evidence>
<evidence type="ECO:0000313" key="17">
    <source>
        <dbReference type="EMBL" id="KAG9452684.1"/>
    </source>
</evidence>
<proteinExistence type="predicted"/>
<feature type="binding site" evidence="12">
    <location>
        <position position="538"/>
    </location>
    <ligand>
        <name>ATP</name>
        <dbReference type="ChEBI" id="CHEBI:30616"/>
    </ligand>
</feature>
<dbReference type="PROSITE" id="PS00107">
    <property type="entry name" value="PROTEIN_KINASE_ATP"/>
    <property type="match status" value="1"/>
</dbReference>
<feature type="domain" description="Protein kinase" evidence="16">
    <location>
        <begin position="510"/>
        <end position="784"/>
    </location>
</feature>
<feature type="transmembrane region" description="Helical" evidence="14">
    <location>
        <begin position="422"/>
        <end position="447"/>
    </location>
</feature>
<dbReference type="FunFam" id="1.10.510.10:FF:000252">
    <property type="entry name" value="Receptor-like protein kinase FERONIA"/>
    <property type="match status" value="1"/>
</dbReference>
<evidence type="ECO:0000256" key="14">
    <source>
        <dbReference type="SAM" id="Phobius"/>
    </source>
</evidence>
<evidence type="ECO:0000256" key="15">
    <source>
        <dbReference type="SAM" id="SignalP"/>
    </source>
</evidence>
<dbReference type="GO" id="GO:0004674">
    <property type="term" value="F:protein serine/threonine kinase activity"/>
    <property type="evidence" value="ECO:0007669"/>
    <property type="project" value="UniProtKB-KW"/>
</dbReference>
<dbReference type="Pfam" id="PF07714">
    <property type="entry name" value="PK_Tyr_Ser-Thr"/>
    <property type="match status" value="1"/>
</dbReference>
<dbReference type="FunFam" id="2.60.120.430:FF:000001">
    <property type="entry name" value="Receptor-like protein kinase FERONIA"/>
    <property type="match status" value="1"/>
</dbReference>
<dbReference type="SUPFAM" id="SSF56112">
    <property type="entry name" value="Protein kinase-like (PK-like)"/>
    <property type="match status" value="1"/>
</dbReference>
<dbReference type="InterPro" id="IPR008271">
    <property type="entry name" value="Ser/Thr_kinase_AS"/>
</dbReference>
<keyword evidence="2" id="KW-0723">Serine/threonine-protein kinase</keyword>